<dbReference type="Proteomes" id="UP000587800">
    <property type="component" value="Unassembled WGS sequence"/>
</dbReference>
<organism evidence="2 4">
    <name type="scientific">Listeria immobilis</name>
    <dbReference type="NCBI Taxonomy" id="2713502"/>
    <lineage>
        <taxon>Bacteria</taxon>
        <taxon>Bacillati</taxon>
        <taxon>Bacillota</taxon>
        <taxon>Bacilli</taxon>
        <taxon>Bacillales</taxon>
        <taxon>Listeriaceae</taxon>
        <taxon>Listeria</taxon>
    </lineage>
</organism>
<keyword evidence="2" id="KW-0378">Hydrolase</keyword>
<sequence length="256" mass="29629">MFHVTSFNIRFDDTSDQKKSWKIRKPLLNSLLKKYHWDIIGVEEPVLQQMLDIQKMLNWDYFGVGREDGLEKGEFTAVFYNSNRFTLLESGHFWLSETPDVPSIYATAMFPRICVWGKLADNDGKQFFVFNTHLDHVSEEARLFAIQFLLQRAEQISEGAPLILLGDLNSQPTTLTYQHIIEKYQDAKLIAKTPAIGPNGSFHDFNPRRPENQLQRIDYIFVSNAFQVITYETIIDEVNGFSASDHFPVTALVDWK</sequence>
<dbReference type="InterPro" id="IPR036691">
    <property type="entry name" value="Endo/exonu/phosph_ase_sf"/>
</dbReference>
<comment type="caution">
    <text evidence="2">The sequence shown here is derived from an EMBL/GenBank/DDBJ whole genome shotgun (WGS) entry which is preliminary data.</text>
</comment>
<keyword evidence="2" id="KW-0255">Endonuclease</keyword>
<dbReference type="EMBL" id="JAASUB010000002">
    <property type="protein sequence ID" value="MBC1508716.1"/>
    <property type="molecule type" value="Genomic_DNA"/>
</dbReference>
<dbReference type="RefSeq" id="WP_185345910.1">
    <property type="nucleotide sequence ID" value="NZ_JAASTU010000008.1"/>
</dbReference>
<keyword evidence="2" id="KW-0540">Nuclease</keyword>
<evidence type="ECO:0000313" key="4">
    <source>
        <dbReference type="Proteomes" id="UP000561617"/>
    </source>
</evidence>
<proteinExistence type="predicted"/>
<dbReference type="EMBL" id="JAASTW010000008">
    <property type="protein sequence ID" value="MBC1488958.1"/>
    <property type="molecule type" value="Genomic_DNA"/>
</dbReference>
<dbReference type="AlphaFoldDB" id="A0A7X1C973"/>
<dbReference type="InterPro" id="IPR050410">
    <property type="entry name" value="CCR4/nocturin_mRNA_transcr"/>
</dbReference>
<evidence type="ECO:0000259" key="1">
    <source>
        <dbReference type="Pfam" id="PF03372"/>
    </source>
</evidence>
<dbReference type="GO" id="GO:0004519">
    <property type="term" value="F:endonuclease activity"/>
    <property type="evidence" value="ECO:0007669"/>
    <property type="project" value="UniProtKB-KW"/>
</dbReference>
<keyword evidence="2" id="KW-0269">Exonuclease</keyword>
<dbReference type="Proteomes" id="UP000561617">
    <property type="component" value="Unassembled WGS sequence"/>
</dbReference>
<dbReference type="InterPro" id="IPR005135">
    <property type="entry name" value="Endo/exonuclease/phosphatase"/>
</dbReference>
<evidence type="ECO:0000313" key="2">
    <source>
        <dbReference type="EMBL" id="MBC1488958.1"/>
    </source>
</evidence>
<evidence type="ECO:0000313" key="5">
    <source>
        <dbReference type="Proteomes" id="UP000587800"/>
    </source>
</evidence>
<protein>
    <submittedName>
        <fullName evidence="2">Endonuclease/exonuclease/phosphatase family protein</fullName>
    </submittedName>
</protein>
<gene>
    <name evidence="2" type="ORF">HCJ38_08035</name>
    <name evidence="3" type="ORF">HCJ59_02170</name>
</gene>
<keyword evidence="5" id="KW-1185">Reference proteome</keyword>
<dbReference type="CDD" id="cd09083">
    <property type="entry name" value="EEP-1"/>
    <property type="match status" value="1"/>
</dbReference>
<evidence type="ECO:0000313" key="3">
    <source>
        <dbReference type="EMBL" id="MBC1508716.1"/>
    </source>
</evidence>
<dbReference type="Gene3D" id="3.60.10.10">
    <property type="entry name" value="Endonuclease/exonuclease/phosphatase"/>
    <property type="match status" value="1"/>
</dbReference>
<dbReference type="PANTHER" id="PTHR12121:SF36">
    <property type="entry name" value="ENDONUCLEASE_EXONUCLEASE_PHOSPHATASE DOMAIN-CONTAINING PROTEIN"/>
    <property type="match status" value="1"/>
</dbReference>
<name>A0A7X1C973_9LIST</name>
<reference evidence="4 5" key="1">
    <citation type="submission" date="2020-03" db="EMBL/GenBank/DDBJ databases">
        <title>Soil Listeria distribution.</title>
        <authorList>
            <person name="Liao J."/>
            <person name="Wiedmann M."/>
        </authorList>
    </citation>
    <scope>NUCLEOTIDE SEQUENCE [LARGE SCALE GENOMIC DNA]</scope>
    <source>
        <strain evidence="3 5">FSL L7-1515</strain>
        <strain evidence="2 4">FSL L7-1554</strain>
    </source>
</reference>
<dbReference type="Pfam" id="PF03372">
    <property type="entry name" value="Exo_endo_phos"/>
    <property type="match status" value="1"/>
</dbReference>
<accession>A0A7X1C973</accession>
<dbReference type="SUPFAM" id="SSF56219">
    <property type="entry name" value="DNase I-like"/>
    <property type="match status" value="1"/>
</dbReference>
<dbReference type="GO" id="GO:0000175">
    <property type="term" value="F:3'-5'-RNA exonuclease activity"/>
    <property type="evidence" value="ECO:0007669"/>
    <property type="project" value="TreeGrafter"/>
</dbReference>
<dbReference type="PANTHER" id="PTHR12121">
    <property type="entry name" value="CARBON CATABOLITE REPRESSOR PROTEIN 4"/>
    <property type="match status" value="1"/>
</dbReference>
<feature type="domain" description="Endonuclease/exonuclease/phosphatase" evidence="1">
    <location>
        <begin position="6"/>
        <end position="246"/>
    </location>
</feature>